<proteinExistence type="predicted"/>
<keyword evidence="2" id="KW-1185">Reference proteome</keyword>
<reference evidence="1 2" key="1">
    <citation type="submission" date="2020-07" db="EMBL/GenBank/DDBJ databases">
        <title>Genomic Encyclopedia of Type Strains, Phase IV (KMG-V): Genome sequencing to study the core and pangenomes of soil and plant-associated prokaryotes.</title>
        <authorList>
            <person name="Whitman W."/>
        </authorList>
    </citation>
    <scope>NUCLEOTIDE SEQUENCE [LARGE SCALE GENOMIC DNA]</scope>
    <source>
        <strain evidence="1 2">RH2WT43</strain>
    </source>
</reference>
<dbReference type="Proteomes" id="UP000550401">
    <property type="component" value="Unassembled WGS sequence"/>
</dbReference>
<dbReference type="RefSeq" id="WP_182529895.1">
    <property type="nucleotide sequence ID" value="NZ_JACGXL010000001.1"/>
</dbReference>
<name>A0A839EW55_9GAMM</name>
<dbReference type="EMBL" id="JACGXL010000001">
    <property type="protein sequence ID" value="MBA8886853.1"/>
    <property type="molecule type" value="Genomic_DNA"/>
</dbReference>
<dbReference type="AlphaFoldDB" id="A0A839EW55"/>
<organism evidence="1 2">
    <name type="scientific">Dokdonella fugitiva</name>
    <dbReference type="NCBI Taxonomy" id="328517"/>
    <lineage>
        <taxon>Bacteria</taxon>
        <taxon>Pseudomonadati</taxon>
        <taxon>Pseudomonadota</taxon>
        <taxon>Gammaproteobacteria</taxon>
        <taxon>Lysobacterales</taxon>
        <taxon>Rhodanobacteraceae</taxon>
        <taxon>Dokdonella</taxon>
    </lineage>
</organism>
<gene>
    <name evidence="1" type="ORF">FHW12_001044</name>
</gene>
<sequence length="90" mass="10171">MSGLIFSKHQAGPATFYLRRGGRLEVHVNGMVLAVVPEDAVERRMLDKVHGIDRLAEEVAAGLPHSLDINFAPVCAWLRMWQRCNYLRGR</sequence>
<comment type="caution">
    <text evidence="1">The sequence shown here is derived from an EMBL/GenBank/DDBJ whole genome shotgun (WGS) entry which is preliminary data.</text>
</comment>
<evidence type="ECO:0000313" key="1">
    <source>
        <dbReference type="EMBL" id="MBA8886853.1"/>
    </source>
</evidence>
<protein>
    <submittedName>
        <fullName evidence="1">Uncharacterized protein</fullName>
    </submittedName>
</protein>
<accession>A0A839EW55</accession>
<evidence type="ECO:0000313" key="2">
    <source>
        <dbReference type="Proteomes" id="UP000550401"/>
    </source>
</evidence>